<evidence type="ECO:0000256" key="6">
    <source>
        <dbReference type="HAMAP-Rule" id="MF_00528"/>
    </source>
</evidence>
<dbReference type="AlphaFoldDB" id="A0A6I4VWN1"/>
<reference evidence="7 8" key="1">
    <citation type="submission" date="2019-12" db="EMBL/GenBank/DDBJ databases">
        <title>Whole-genome analyses of novel actinobacteria.</title>
        <authorList>
            <person name="Sahin N."/>
            <person name="Saygin H."/>
        </authorList>
    </citation>
    <scope>NUCLEOTIDE SEQUENCE [LARGE SCALE GENOMIC DNA]</scope>
    <source>
        <strain evidence="7 8">KC615</strain>
    </source>
</reference>
<evidence type="ECO:0000256" key="4">
    <source>
        <dbReference type="ARBA" id="ARBA00022801"/>
    </source>
</evidence>
<comment type="similarity">
    <text evidence="6">Belongs to the Maf family. YhdE subfamily.</text>
</comment>
<dbReference type="SUPFAM" id="SSF52972">
    <property type="entry name" value="ITPase-like"/>
    <property type="match status" value="1"/>
</dbReference>
<organism evidence="7 8">
    <name type="scientific">Shimazuella alba</name>
    <dbReference type="NCBI Taxonomy" id="2690964"/>
    <lineage>
        <taxon>Bacteria</taxon>
        <taxon>Bacillati</taxon>
        <taxon>Bacillota</taxon>
        <taxon>Bacilli</taxon>
        <taxon>Bacillales</taxon>
        <taxon>Thermoactinomycetaceae</taxon>
        <taxon>Shimazuella</taxon>
    </lineage>
</organism>
<feature type="site" description="Important for substrate specificity" evidence="6">
    <location>
        <position position="158"/>
    </location>
</feature>
<comment type="caution">
    <text evidence="7">The sequence shown here is derived from an EMBL/GenBank/DDBJ whole genome shotgun (WGS) entry which is preliminary data.</text>
</comment>
<comment type="caution">
    <text evidence="6">Lacks conserved residue(s) required for the propagation of feature annotation.</text>
</comment>
<keyword evidence="8" id="KW-1185">Reference proteome</keyword>
<accession>A0A6I4VWN1</accession>
<dbReference type="CDD" id="cd00555">
    <property type="entry name" value="Maf"/>
    <property type="match status" value="1"/>
</dbReference>
<evidence type="ECO:0000256" key="3">
    <source>
        <dbReference type="ARBA" id="ARBA00022490"/>
    </source>
</evidence>
<dbReference type="Gene3D" id="3.90.950.10">
    <property type="match status" value="1"/>
</dbReference>
<feature type="site" description="Important for substrate specificity" evidence="6">
    <location>
        <position position="12"/>
    </location>
</feature>
<dbReference type="EMBL" id="WUUL01000013">
    <property type="protein sequence ID" value="MXQ55333.1"/>
    <property type="molecule type" value="Genomic_DNA"/>
</dbReference>
<comment type="catalytic activity">
    <reaction evidence="6">
        <text>dTTP + H2O = dTMP + diphosphate + H(+)</text>
        <dbReference type="Rhea" id="RHEA:28534"/>
        <dbReference type="ChEBI" id="CHEBI:15377"/>
        <dbReference type="ChEBI" id="CHEBI:15378"/>
        <dbReference type="ChEBI" id="CHEBI:33019"/>
        <dbReference type="ChEBI" id="CHEBI:37568"/>
        <dbReference type="ChEBI" id="CHEBI:63528"/>
        <dbReference type="EC" id="3.6.1.9"/>
    </reaction>
</comment>
<dbReference type="PANTHER" id="PTHR43213">
    <property type="entry name" value="BIFUNCTIONAL DTTP/UTP PYROPHOSPHATASE/METHYLTRANSFERASE PROTEIN-RELATED"/>
    <property type="match status" value="1"/>
</dbReference>
<dbReference type="PIRSF" id="PIRSF006305">
    <property type="entry name" value="Maf"/>
    <property type="match status" value="1"/>
</dbReference>
<dbReference type="GO" id="GO:0005737">
    <property type="term" value="C:cytoplasm"/>
    <property type="evidence" value="ECO:0007669"/>
    <property type="project" value="UniProtKB-SubCell"/>
</dbReference>
<evidence type="ECO:0000256" key="1">
    <source>
        <dbReference type="ARBA" id="ARBA00001968"/>
    </source>
</evidence>
<comment type="catalytic activity">
    <reaction evidence="6">
        <text>UTP + H2O = UMP + diphosphate + H(+)</text>
        <dbReference type="Rhea" id="RHEA:29395"/>
        <dbReference type="ChEBI" id="CHEBI:15377"/>
        <dbReference type="ChEBI" id="CHEBI:15378"/>
        <dbReference type="ChEBI" id="CHEBI:33019"/>
        <dbReference type="ChEBI" id="CHEBI:46398"/>
        <dbReference type="ChEBI" id="CHEBI:57865"/>
        <dbReference type="EC" id="3.6.1.9"/>
    </reaction>
</comment>
<keyword evidence="4 6" id="KW-0378">Hydrolase</keyword>
<dbReference type="GO" id="GO:0047429">
    <property type="term" value="F:nucleoside triphosphate diphosphatase activity"/>
    <property type="evidence" value="ECO:0007669"/>
    <property type="project" value="UniProtKB-EC"/>
</dbReference>
<comment type="function">
    <text evidence="6">Nucleoside triphosphate pyrophosphatase that hydrolyzes dTTP and UTP. May have a dual role in cell division arrest and in preventing the incorporation of modified nucleotides into cellular nucleic acids.</text>
</comment>
<evidence type="ECO:0000256" key="2">
    <source>
        <dbReference type="ARBA" id="ARBA00004496"/>
    </source>
</evidence>
<feature type="site" description="Important for substrate specificity" evidence="6">
    <location>
        <position position="71"/>
    </location>
</feature>
<evidence type="ECO:0000313" key="7">
    <source>
        <dbReference type="EMBL" id="MXQ55333.1"/>
    </source>
</evidence>
<evidence type="ECO:0000256" key="5">
    <source>
        <dbReference type="ARBA" id="ARBA00023080"/>
    </source>
</evidence>
<dbReference type="InterPro" id="IPR029001">
    <property type="entry name" value="ITPase-like_fam"/>
</dbReference>
<dbReference type="RefSeq" id="WP_160802683.1">
    <property type="nucleotide sequence ID" value="NZ_WUUL01000013.1"/>
</dbReference>
<proteinExistence type="inferred from homology"/>
<dbReference type="HAMAP" id="MF_00528">
    <property type="entry name" value="Maf"/>
    <property type="match status" value="1"/>
</dbReference>
<feature type="active site" description="Proton acceptor" evidence="6">
    <location>
        <position position="70"/>
    </location>
</feature>
<keyword evidence="3 6" id="KW-0963">Cytoplasm</keyword>
<protein>
    <recommendedName>
        <fullName evidence="6">dTTP/UTP pyrophosphatase</fullName>
        <shortName evidence="6">dTTPase/UTPase</shortName>
        <ecNumber evidence="6">3.6.1.9</ecNumber>
    </recommendedName>
    <alternativeName>
        <fullName evidence="6">Nucleoside triphosphate pyrophosphatase</fullName>
    </alternativeName>
    <alternativeName>
        <fullName evidence="6">Nucleotide pyrophosphatase</fullName>
        <shortName evidence="6">Nucleotide PPase</shortName>
    </alternativeName>
</protein>
<dbReference type="NCBIfam" id="TIGR00172">
    <property type="entry name" value="maf"/>
    <property type="match status" value="1"/>
</dbReference>
<dbReference type="InterPro" id="IPR003697">
    <property type="entry name" value="Maf-like"/>
</dbReference>
<dbReference type="GO" id="GO:0009117">
    <property type="term" value="P:nucleotide metabolic process"/>
    <property type="evidence" value="ECO:0007669"/>
    <property type="project" value="UniProtKB-KW"/>
</dbReference>
<gene>
    <name evidence="7" type="ORF">GSM42_16745</name>
</gene>
<dbReference type="FunFam" id="3.90.950.10:FF:000005">
    <property type="entry name" value="7-methyl-GTP pyrophosphatase"/>
    <property type="match status" value="1"/>
</dbReference>
<evidence type="ECO:0000313" key="8">
    <source>
        <dbReference type="Proteomes" id="UP000430692"/>
    </source>
</evidence>
<dbReference type="Pfam" id="PF02545">
    <property type="entry name" value="Maf"/>
    <property type="match status" value="1"/>
</dbReference>
<comment type="subcellular location">
    <subcellularLocation>
        <location evidence="2 6">Cytoplasm</location>
    </subcellularLocation>
</comment>
<name>A0A6I4VWN1_9BACL</name>
<dbReference type="PANTHER" id="PTHR43213:SF5">
    <property type="entry name" value="BIFUNCTIONAL DTTP_UTP PYROPHOSPHATASE_METHYLTRANSFERASE PROTEIN-RELATED"/>
    <property type="match status" value="1"/>
</dbReference>
<dbReference type="Proteomes" id="UP000430692">
    <property type="component" value="Unassembled WGS sequence"/>
</dbReference>
<dbReference type="EC" id="3.6.1.9" evidence="6"/>
<sequence>MTHLILASSSPRRKELLEQLGLSFEVISSSVDESQIALTEPEQLVMELALLKARSVAATSFSSAVIIGADTVVSIDGKILGKPADRQHAVAMLQQLSGRKHQVFTGITLIECKAGEITQVITDFRQTNVWMTDLSDQTIAWYVDTGEPMDKAGSYGIQALGACLVDRIDGCYFNVVGLSLPLLHQMFGQLGYHLMTDFSR</sequence>
<keyword evidence="5 6" id="KW-0546">Nucleotide metabolism</keyword>
<comment type="cofactor">
    <cofactor evidence="1 6">
        <name>a divalent metal cation</name>
        <dbReference type="ChEBI" id="CHEBI:60240"/>
    </cofactor>
</comment>